<protein>
    <submittedName>
        <fullName evidence="1">Uncharacterized protein</fullName>
    </submittedName>
</protein>
<dbReference type="AlphaFoldDB" id="A0A8J3V837"/>
<evidence type="ECO:0000313" key="2">
    <source>
        <dbReference type="Proteomes" id="UP000630097"/>
    </source>
</evidence>
<name>A0A8J3V837_9ACTN</name>
<dbReference type="EMBL" id="BONV01000031">
    <property type="protein sequence ID" value="GIG82480.1"/>
    <property type="molecule type" value="Genomic_DNA"/>
</dbReference>
<gene>
    <name evidence="1" type="ORF">Pka01_56070</name>
</gene>
<sequence length="99" mass="11071">MGDSPKRIKIAGDRIGLACRVRDLCRPRTQGRALSRIHAPGLRLSSLLCSVFVGLPWHHARMLPHNGGKTLDAVEQRSFEQGVTMHRYAIRNELEAGRC</sequence>
<reference evidence="1 2" key="1">
    <citation type="submission" date="2021-01" db="EMBL/GenBank/DDBJ databases">
        <title>Whole genome shotgun sequence of Planotetraspora kaengkrachanensis NBRC 104272.</title>
        <authorList>
            <person name="Komaki H."/>
            <person name="Tamura T."/>
        </authorList>
    </citation>
    <scope>NUCLEOTIDE SEQUENCE [LARGE SCALE GENOMIC DNA]</scope>
    <source>
        <strain evidence="1 2">NBRC 104272</strain>
    </source>
</reference>
<keyword evidence="2" id="KW-1185">Reference proteome</keyword>
<organism evidence="1 2">
    <name type="scientific">Planotetraspora kaengkrachanensis</name>
    <dbReference type="NCBI Taxonomy" id="575193"/>
    <lineage>
        <taxon>Bacteria</taxon>
        <taxon>Bacillati</taxon>
        <taxon>Actinomycetota</taxon>
        <taxon>Actinomycetes</taxon>
        <taxon>Streptosporangiales</taxon>
        <taxon>Streptosporangiaceae</taxon>
        <taxon>Planotetraspora</taxon>
    </lineage>
</organism>
<proteinExistence type="predicted"/>
<comment type="caution">
    <text evidence="1">The sequence shown here is derived from an EMBL/GenBank/DDBJ whole genome shotgun (WGS) entry which is preliminary data.</text>
</comment>
<dbReference type="Proteomes" id="UP000630097">
    <property type="component" value="Unassembled WGS sequence"/>
</dbReference>
<accession>A0A8J3V837</accession>
<evidence type="ECO:0000313" key="1">
    <source>
        <dbReference type="EMBL" id="GIG82480.1"/>
    </source>
</evidence>